<dbReference type="eggNOG" id="ENOG502S0RD">
    <property type="taxonomic scope" value="Eukaryota"/>
</dbReference>
<dbReference type="InterPro" id="IPR052994">
    <property type="entry name" value="Tiny_macrocysts_regulators"/>
</dbReference>
<feature type="transmembrane region" description="Helical" evidence="2">
    <location>
        <begin position="1201"/>
        <end position="1224"/>
    </location>
</feature>
<evidence type="ECO:0000313" key="5">
    <source>
        <dbReference type="Proteomes" id="UP000000600"/>
    </source>
</evidence>
<evidence type="ECO:0000259" key="3">
    <source>
        <dbReference type="Pfam" id="PF25474"/>
    </source>
</evidence>
<dbReference type="FunFam" id="3.30.450.20:FF:000304">
    <property type="entry name" value="Probable serine/threonine-protein kinase DDB_G0280133"/>
    <property type="match status" value="1"/>
</dbReference>
<feature type="transmembrane region" description="Helical" evidence="2">
    <location>
        <begin position="1306"/>
        <end position="1324"/>
    </location>
</feature>
<proteinExistence type="predicted"/>
<dbReference type="InterPro" id="IPR057352">
    <property type="entry name" value="TPR_TmcB/C"/>
</dbReference>
<keyword evidence="2" id="KW-0472">Membrane</keyword>
<dbReference type="Gene3D" id="3.30.450.20">
    <property type="entry name" value="PAS domain"/>
    <property type="match status" value="1"/>
</dbReference>
<feature type="transmembrane region" description="Helical" evidence="2">
    <location>
        <begin position="275"/>
        <end position="294"/>
    </location>
</feature>
<dbReference type="EMBL" id="CT868676">
    <property type="protein sequence ID" value="CAK94273.1"/>
    <property type="molecule type" value="Genomic_DNA"/>
</dbReference>
<keyword evidence="5" id="KW-1185">Reference proteome</keyword>
<dbReference type="STRING" id="5888.A0EG32"/>
<accession>A0EG32</accession>
<feature type="transmembrane region" description="Helical" evidence="2">
    <location>
        <begin position="172"/>
        <end position="196"/>
    </location>
</feature>
<dbReference type="RefSeq" id="XP_001461646.1">
    <property type="nucleotide sequence ID" value="XM_001461609.1"/>
</dbReference>
<feature type="coiled-coil region" evidence="1">
    <location>
        <begin position="1378"/>
        <end position="1405"/>
    </location>
</feature>
<reference evidence="4 5" key="1">
    <citation type="journal article" date="2006" name="Nature">
        <title>Global trends of whole-genome duplications revealed by the ciliate Paramecium tetraurelia.</title>
        <authorList>
            <consortium name="Genoscope"/>
            <person name="Aury J.-M."/>
            <person name="Jaillon O."/>
            <person name="Duret L."/>
            <person name="Noel B."/>
            <person name="Jubin C."/>
            <person name="Porcel B.M."/>
            <person name="Segurens B."/>
            <person name="Daubin V."/>
            <person name="Anthouard V."/>
            <person name="Aiach N."/>
            <person name="Arnaiz O."/>
            <person name="Billaut A."/>
            <person name="Beisson J."/>
            <person name="Blanc I."/>
            <person name="Bouhouche K."/>
            <person name="Camara F."/>
            <person name="Duharcourt S."/>
            <person name="Guigo R."/>
            <person name="Gogendeau D."/>
            <person name="Katinka M."/>
            <person name="Keller A.-M."/>
            <person name="Kissmehl R."/>
            <person name="Klotz C."/>
            <person name="Koll F."/>
            <person name="Le Moue A."/>
            <person name="Lepere C."/>
            <person name="Malinsky S."/>
            <person name="Nowacki M."/>
            <person name="Nowak J.K."/>
            <person name="Plattner H."/>
            <person name="Poulain J."/>
            <person name="Ruiz F."/>
            <person name="Serrano V."/>
            <person name="Zagulski M."/>
            <person name="Dessen P."/>
            <person name="Betermier M."/>
            <person name="Weissenbach J."/>
            <person name="Scarpelli C."/>
            <person name="Schachter V."/>
            <person name="Sperling L."/>
            <person name="Meyer E."/>
            <person name="Cohen J."/>
            <person name="Wincker P."/>
        </authorList>
    </citation>
    <scope>NUCLEOTIDE SEQUENCE [LARGE SCALE GENOMIC DNA]</scope>
    <source>
        <strain evidence="4 5">Stock d4-2</strain>
    </source>
</reference>
<dbReference type="GeneID" id="5047431"/>
<dbReference type="Proteomes" id="UP000000600">
    <property type="component" value="Unassembled WGS sequence"/>
</dbReference>
<dbReference type="Pfam" id="PF25474">
    <property type="entry name" value="TPR_TmcB"/>
    <property type="match status" value="1"/>
</dbReference>
<keyword evidence="1" id="KW-0175">Coiled coil</keyword>
<feature type="transmembrane region" description="Helical" evidence="2">
    <location>
        <begin position="1536"/>
        <end position="1558"/>
    </location>
</feature>
<dbReference type="InParanoid" id="A0EG32"/>
<dbReference type="PANTHER" id="PTHR31600:SF2">
    <property type="entry name" value="GAMETE ENRICHED GENE 10 PROTEIN-RELATED"/>
    <property type="match status" value="1"/>
</dbReference>
<feature type="transmembrane region" description="Helical" evidence="2">
    <location>
        <begin position="300"/>
        <end position="320"/>
    </location>
</feature>
<evidence type="ECO:0000313" key="4">
    <source>
        <dbReference type="EMBL" id="CAK94273.1"/>
    </source>
</evidence>
<evidence type="ECO:0000256" key="2">
    <source>
        <dbReference type="SAM" id="Phobius"/>
    </source>
</evidence>
<organism evidence="4 5">
    <name type="scientific">Paramecium tetraurelia</name>
    <dbReference type="NCBI Taxonomy" id="5888"/>
    <lineage>
        <taxon>Eukaryota</taxon>
        <taxon>Sar</taxon>
        <taxon>Alveolata</taxon>
        <taxon>Ciliophora</taxon>
        <taxon>Intramacronucleata</taxon>
        <taxon>Oligohymenophorea</taxon>
        <taxon>Peniculida</taxon>
        <taxon>Parameciidae</taxon>
        <taxon>Paramecium</taxon>
    </lineage>
</organism>
<dbReference type="KEGG" id="ptm:GSPATT00026596001"/>
<feature type="transmembrane region" description="Helical" evidence="2">
    <location>
        <begin position="91"/>
        <end position="115"/>
    </location>
</feature>
<dbReference type="PANTHER" id="PTHR31600">
    <property type="entry name" value="TINY MACROCYSTS PROTEIN B-RELATED"/>
    <property type="match status" value="1"/>
</dbReference>
<keyword evidence="2" id="KW-0812">Transmembrane</keyword>
<dbReference type="InterPro" id="IPR035965">
    <property type="entry name" value="PAS-like_dom_sf"/>
</dbReference>
<keyword evidence="2" id="KW-1133">Transmembrane helix</keyword>
<dbReference type="OrthoDB" id="303837at2759"/>
<dbReference type="HOGENOM" id="CLU_001391_0_0_1"/>
<name>A0EG32_PARTE</name>
<dbReference type="SUPFAM" id="SSF55785">
    <property type="entry name" value="PYP-like sensor domain (PAS domain)"/>
    <property type="match status" value="1"/>
</dbReference>
<evidence type="ECO:0000256" key="1">
    <source>
        <dbReference type="SAM" id="Coils"/>
    </source>
</evidence>
<feature type="domain" description="TmcB/TmcC TPR repeats" evidence="3">
    <location>
        <begin position="499"/>
        <end position="576"/>
    </location>
</feature>
<protein>
    <recommendedName>
        <fullName evidence="3">TmcB/TmcC TPR repeats domain-containing protein</fullName>
    </recommendedName>
</protein>
<feature type="transmembrane region" description="Helical" evidence="2">
    <location>
        <begin position="242"/>
        <end position="263"/>
    </location>
</feature>
<dbReference type="OMA" id="NSYIFEH"/>
<feature type="transmembrane region" description="Helical" evidence="2">
    <location>
        <begin position="1000"/>
        <end position="1022"/>
    </location>
</feature>
<gene>
    <name evidence="4" type="ORF">GSPATT00026596001</name>
</gene>
<feature type="transmembrane region" description="Helical" evidence="2">
    <location>
        <begin position="127"/>
        <end position="152"/>
    </location>
</feature>
<sequence>MSHKQEFSQTLWDQFKLSIFNVAYQIVGQNTQSLQTTILLSLIQFIQLIYLPFQIQLQSAWHNVALSGEIQQFLQYFTIIRMLNQQKTSTYLVGLYIAISVVLLIAVIVIMATIFKQLLNNQFLRVVLSIALKLFMTAGFVEILRLHLGFLVCKRDSNGQLKMLYTTDQECWTSGYIIHVCVVIFSIAIMFLIVVIESKLFIEIRNNKKNAFSQREGSTYTFMFVHASLSMLLYCLLEQPKYSVVVILIQVLTSFLFFYKIRLKRPFYNRLVQKLWSAISGLVFYTNFMLLAAFTFEHLILIGTIKGWLVTLPMLLVILLQEQRQNINLLQANLIQQLSSQEIIWLSDFLIDLCEDFEKDQNKEILILGFLEVHKQTCLNPQCAIKTSFELSKKFKDNSKYSDTRMILKDIIDQTYQLALQIYPQSIDIRLHYASYLLDTLEQGQKALIELNKAEACYPSFGQQYLIFKIKKTIEQTYQKSSIAAKEVYYIKTIDRGIKYQYQQIKQLTEECTYRKIQFWNTLLDENPNLSLLQIFGNQILQSIHLLNKQLFKLLRGNLQDAQIFKLLEKFNKYVHQLDAFKSVQKANKKILVQQQSERQFLKNQDELSQYSQPVIILELFGKANQPTIIRNINQAFHSLLGYSKTDLIGKPISQILQDKYCKLHSVFVEDYFSSLRSDQVYETSERSQFLVARTNYIIQTFSTNSIYLSDKGIFQFCRLRQDQCFSNWAYLIFNLDGKIESISATCISILNLDLRQLQIRQLTIQKLFPNLMDNMDDYLNKMNVIVFENSITSLTKSSDFDEKQNDQITPSIYYGQLYEISAKNYQFTQQDLRQQIYGYYLKVQINEQLAPKENYLIKKNILTHQFKYSIEQNSYIFEHLGQQNSNYESIKNDSEVQDDPKVCVFTQQSFQNRKQPSVTIVTQQGLGHDIRTLRLFRGEIKEIIDLDQDEEDDEQIREQTQKLEIQDQKEQSQQIKISNQQELMIRLLNIPYSPILKKLIFILNSLMIVMFVIAIVMYSILNQTQSEFQSAITLLTASNQRFASILKIQSNLQDLRGSYFNLEQYTMKATNGKFAEINFVELSNELNILLENDKILTSANILINDKYQSILDIFQSAFVQMVTIDNQYHNFTYPQAIQQMIAKAITLNGSSLSSFVDENEDFHYYLHNTLNSLPKSQLVSQAYYYSNILSLIDNLYFEEISFFSIQMSFLTLILLFFQLYLYFHQKELKEIISLYLMIREDQVKKIVNKFSTFIQLLQMNENDEIESIEEEPVAQDEQEFYLGQSNRNKKKKSVFEINNYKRVQFISLSFLILLYSFFSYFYFSATIITDQTNSLVPLVNLTSYLPIQYRLIDNSIKELLYDENAVLFDELNSIEKLQTELEGVKNLDAQLHALNQENEQILSDQYKQIFNEIYIQNPCNIILAYDSSVNQSACLTFNKNILQEGLSIAITNFFENAENILQQYSYYDKNAVYNNLTFNISTNHRRNYTLNIFNTRIGNANRKMQKVFIRICHMQLSNELESYLSQHYSNLELQFSLLFMIFCVISILVYFVSWIPLQIRFYHDTRRAREIQSLIPLDLFNTCQSLQVYLRWIKEN</sequence>